<feature type="domain" description="Peptidase M20 dimerisation" evidence="3">
    <location>
        <begin position="189"/>
        <end position="283"/>
    </location>
</feature>
<dbReference type="AlphaFoldDB" id="A0A2W0HNB1"/>
<comment type="caution">
    <text evidence="4">The sequence shown here is derived from an EMBL/GenBank/DDBJ whole genome shotgun (WGS) entry which is preliminary data.</text>
</comment>
<dbReference type="Gene3D" id="3.30.70.360">
    <property type="match status" value="1"/>
</dbReference>
<dbReference type="GO" id="GO:0019877">
    <property type="term" value="P:diaminopimelate biosynthetic process"/>
    <property type="evidence" value="ECO:0007669"/>
    <property type="project" value="UniProtKB-ARBA"/>
</dbReference>
<dbReference type="FunFam" id="3.30.70.360:FF:000001">
    <property type="entry name" value="N-acetyldiaminopimelate deacetylase"/>
    <property type="match status" value="1"/>
</dbReference>
<keyword evidence="1" id="KW-0378">Hydrolase</keyword>
<feature type="binding site" evidence="2">
    <location>
        <position position="139"/>
    </location>
    <ligand>
        <name>Mn(2+)</name>
        <dbReference type="ChEBI" id="CHEBI:29035"/>
        <label>2</label>
    </ligand>
</feature>
<feature type="binding site" evidence="2">
    <location>
        <position position="167"/>
    </location>
    <ligand>
        <name>Mn(2+)</name>
        <dbReference type="ChEBI" id="CHEBI:29035"/>
        <label>2</label>
    </ligand>
</feature>
<dbReference type="GO" id="GO:0046872">
    <property type="term" value="F:metal ion binding"/>
    <property type="evidence" value="ECO:0007669"/>
    <property type="project" value="UniProtKB-KW"/>
</dbReference>
<dbReference type="GO" id="GO:0004180">
    <property type="term" value="F:carboxypeptidase activity"/>
    <property type="evidence" value="ECO:0007669"/>
    <property type="project" value="UniProtKB-KW"/>
</dbReference>
<dbReference type="InterPro" id="IPR002933">
    <property type="entry name" value="Peptidase_M20"/>
</dbReference>
<dbReference type="SUPFAM" id="SSF53187">
    <property type="entry name" value="Zn-dependent exopeptidases"/>
    <property type="match status" value="1"/>
</dbReference>
<dbReference type="GO" id="GO:0050118">
    <property type="term" value="F:N-acetyldiaminopimelate deacetylase activity"/>
    <property type="evidence" value="ECO:0007669"/>
    <property type="project" value="UniProtKB-ARBA"/>
</dbReference>
<reference evidence="4 5" key="1">
    <citation type="submission" date="2017-10" db="EMBL/GenBank/DDBJ databases">
        <title>Bacillus sp. nov., a halophilic bacterium isolated from a Yangshapao Lake.</title>
        <authorList>
            <person name="Wang H."/>
        </authorList>
    </citation>
    <scope>NUCLEOTIDE SEQUENCE [LARGE SCALE GENOMIC DNA]</scope>
    <source>
        <strain evidence="4 5">YSP-3</strain>
    </source>
</reference>
<dbReference type="OrthoDB" id="9776731at2"/>
<dbReference type="SUPFAM" id="SSF55031">
    <property type="entry name" value="Bacterial exopeptidase dimerisation domain"/>
    <property type="match status" value="1"/>
</dbReference>
<feature type="binding site" evidence="2">
    <location>
        <position position="103"/>
    </location>
    <ligand>
        <name>Mn(2+)</name>
        <dbReference type="ChEBI" id="CHEBI:29035"/>
        <label>2</label>
    </ligand>
</feature>
<protein>
    <submittedName>
        <fullName evidence="4">Carboxypeptidase</fullName>
    </submittedName>
</protein>
<evidence type="ECO:0000256" key="1">
    <source>
        <dbReference type="ARBA" id="ARBA00022801"/>
    </source>
</evidence>
<dbReference type="InterPro" id="IPR011650">
    <property type="entry name" value="Peptidase_M20_dimer"/>
</dbReference>
<feature type="binding site" evidence="2">
    <location>
        <position position="366"/>
    </location>
    <ligand>
        <name>Mn(2+)</name>
        <dbReference type="ChEBI" id="CHEBI:29035"/>
        <label>2</label>
    </ligand>
</feature>
<evidence type="ECO:0000256" key="2">
    <source>
        <dbReference type="PIRSR" id="PIRSR005962-1"/>
    </source>
</evidence>
<organism evidence="4 5">
    <name type="scientific">Alteribacter lacisalsi</name>
    <dbReference type="NCBI Taxonomy" id="2045244"/>
    <lineage>
        <taxon>Bacteria</taxon>
        <taxon>Bacillati</taxon>
        <taxon>Bacillota</taxon>
        <taxon>Bacilli</taxon>
        <taxon>Bacillales</taxon>
        <taxon>Bacillaceae</taxon>
        <taxon>Alteribacter</taxon>
    </lineage>
</organism>
<evidence type="ECO:0000313" key="5">
    <source>
        <dbReference type="Proteomes" id="UP000248066"/>
    </source>
</evidence>
<dbReference type="InterPro" id="IPR036264">
    <property type="entry name" value="Bact_exopeptidase_dim_dom"/>
</dbReference>
<dbReference type="PANTHER" id="PTHR11014">
    <property type="entry name" value="PEPTIDASE M20 FAMILY MEMBER"/>
    <property type="match status" value="1"/>
</dbReference>
<dbReference type="PIRSF" id="PIRSF005962">
    <property type="entry name" value="Pept_M20D_amidohydro"/>
    <property type="match status" value="1"/>
</dbReference>
<dbReference type="EMBL" id="PDOF01000001">
    <property type="protein sequence ID" value="PYZ99065.1"/>
    <property type="molecule type" value="Genomic_DNA"/>
</dbReference>
<gene>
    <name evidence="4" type="ORF">CR205_11040</name>
</gene>
<evidence type="ECO:0000259" key="3">
    <source>
        <dbReference type="Pfam" id="PF07687"/>
    </source>
</evidence>
<proteinExistence type="predicted"/>
<evidence type="ECO:0000313" key="4">
    <source>
        <dbReference type="EMBL" id="PYZ99065.1"/>
    </source>
</evidence>
<dbReference type="PANTHER" id="PTHR11014:SF63">
    <property type="entry name" value="METALLOPEPTIDASE, PUTATIVE (AFU_ORTHOLOGUE AFUA_6G09600)-RELATED"/>
    <property type="match status" value="1"/>
</dbReference>
<keyword evidence="4" id="KW-0645">Protease</keyword>
<accession>A0A2W0HNB1</accession>
<dbReference type="Gene3D" id="3.40.630.10">
    <property type="entry name" value="Zn peptidases"/>
    <property type="match status" value="1"/>
</dbReference>
<dbReference type="Pfam" id="PF07687">
    <property type="entry name" value="M20_dimer"/>
    <property type="match status" value="1"/>
</dbReference>
<dbReference type="InterPro" id="IPR017439">
    <property type="entry name" value="Amidohydrolase"/>
</dbReference>
<keyword evidence="2" id="KW-0464">Manganese</keyword>
<feature type="binding site" evidence="2">
    <location>
        <position position="105"/>
    </location>
    <ligand>
        <name>Mn(2+)</name>
        <dbReference type="ChEBI" id="CHEBI:29035"/>
        <label>2</label>
    </ligand>
</feature>
<dbReference type="RefSeq" id="WP_110519501.1">
    <property type="nucleotide sequence ID" value="NZ_PDOF01000001.1"/>
</dbReference>
<dbReference type="Pfam" id="PF01546">
    <property type="entry name" value="Peptidase_M20"/>
    <property type="match status" value="1"/>
</dbReference>
<dbReference type="CDD" id="cd03886">
    <property type="entry name" value="M20_Acy1"/>
    <property type="match status" value="1"/>
</dbReference>
<keyword evidence="2" id="KW-0479">Metal-binding</keyword>
<dbReference type="Proteomes" id="UP000248066">
    <property type="component" value="Unassembled WGS sequence"/>
</dbReference>
<sequence length="401" mass="43864">MTLNVKGKAKKLENMLVSYRRHFHENPELSQEEERTSRTIQQFLKEEGIPFETGFATHGILGIIEGGKPGRTVALRADIDALPILEKNEVEYKSKTDGKMHACGHDAHTAMLMGTGKLLNEMKEEIAGKVLLVFQPAEELAPVGGAANMMKDGVFDKHKPDAIFAQHMWPDLPVGQLGIVNGPVMGNSDRFTLTIEGAGGHASMPHQGKDAIVIAAQVITHLQTVVSRNVDPMESAVITFGEIKGGDRYNVIASSVTIEGTVRTNKDEVKKKVKHRMKTALAGLADASEVTFSLDYKDGYPATVNSPEWVDTVTRTAHDLLGEDAVPHVNPSLGGEDFGRFLLEYPGFYFWLGTAIPERETQKPLHDSQFDINEESLVLGTEAMAQLAINALERLNGENGE</sequence>
<dbReference type="NCBIfam" id="TIGR01891">
    <property type="entry name" value="amidohydrolases"/>
    <property type="match status" value="1"/>
</dbReference>
<comment type="cofactor">
    <cofactor evidence="2">
        <name>Mn(2+)</name>
        <dbReference type="ChEBI" id="CHEBI:29035"/>
    </cofactor>
    <text evidence="2">The Mn(2+) ion enhances activity.</text>
</comment>
<keyword evidence="5" id="KW-1185">Reference proteome</keyword>
<keyword evidence="4" id="KW-0121">Carboxypeptidase</keyword>
<name>A0A2W0HNB1_9BACI</name>